<comment type="caution">
    <text evidence="8">The sequence shown here is derived from an EMBL/GenBank/DDBJ whole genome shotgun (WGS) entry which is preliminary data.</text>
</comment>
<evidence type="ECO:0000313" key="8">
    <source>
        <dbReference type="EMBL" id="CAI8003321.1"/>
    </source>
</evidence>
<keyword evidence="2" id="KW-0677">Repeat</keyword>
<dbReference type="InterPro" id="IPR000571">
    <property type="entry name" value="Znf_CCCH"/>
</dbReference>
<protein>
    <submittedName>
        <fullName evidence="8">Zinc finger CCCH domain-containing protein 10</fullName>
    </submittedName>
</protein>
<sequence>MAMRGGGYGYGVSAYGNYDSYARDFGFGFGGSGARPPPGGGYFGGGGGSGESGGPTARVNPEYYQKEGGYGYEGTRTSAIDETENPAAKRRKVEGVSICFDFVRGHCGRGAKCSKPHVNFVESIDEREIMSKVKFCHDFQNRGMCSRGDCKFLHVTRARKMTFY</sequence>
<dbReference type="AlphaFoldDB" id="A0AA35W155"/>
<feature type="domain" description="C3H1-type" evidence="7">
    <location>
        <begin position="94"/>
        <end position="120"/>
    </location>
</feature>
<accession>A0AA35W155</accession>
<reference evidence="8" key="1">
    <citation type="submission" date="2023-03" db="EMBL/GenBank/DDBJ databases">
        <authorList>
            <person name="Steffen K."/>
            <person name="Cardenas P."/>
        </authorList>
    </citation>
    <scope>NUCLEOTIDE SEQUENCE</scope>
</reference>
<name>A0AA35W155_GEOBA</name>
<keyword evidence="3 5" id="KW-0863">Zinc-finger</keyword>
<dbReference type="GO" id="GO:0008270">
    <property type="term" value="F:zinc ion binding"/>
    <property type="evidence" value="ECO:0007669"/>
    <property type="project" value="UniProtKB-KW"/>
</dbReference>
<evidence type="ECO:0000256" key="6">
    <source>
        <dbReference type="SAM" id="MobiDB-lite"/>
    </source>
</evidence>
<feature type="region of interest" description="Disordered" evidence="6">
    <location>
        <begin position="40"/>
        <end position="60"/>
    </location>
</feature>
<evidence type="ECO:0000256" key="3">
    <source>
        <dbReference type="ARBA" id="ARBA00022771"/>
    </source>
</evidence>
<dbReference type="EMBL" id="CASHTH010000515">
    <property type="protein sequence ID" value="CAI8003321.1"/>
    <property type="molecule type" value="Genomic_DNA"/>
</dbReference>
<feature type="zinc finger region" description="C3H1-type" evidence="5">
    <location>
        <begin position="94"/>
        <end position="120"/>
    </location>
</feature>
<dbReference type="SMART" id="SM00356">
    <property type="entry name" value="ZnF_C3H1"/>
    <property type="match status" value="2"/>
</dbReference>
<evidence type="ECO:0000256" key="1">
    <source>
        <dbReference type="ARBA" id="ARBA00022723"/>
    </source>
</evidence>
<evidence type="ECO:0000256" key="2">
    <source>
        <dbReference type="ARBA" id="ARBA00022737"/>
    </source>
</evidence>
<keyword evidence="1 5" id="KW-0479">Metal-binding</keyword>
<evidence type="ECO:0000313" key="9">
    <source>
        <dbReference type="Proteomes" id="UP001174909"/>
    </source>
</evidence>
<dbReference type="PANTHER" id="PTHR12675">
    <property type="entry name" value="MUSCLEBLIND-LIKE PROTEIN"/>
    <property type="match status" value="1"/>
</dbReference>
<evidence type="ECO:0000259" key="7">
    <source>
        <dbReference type="PROSITE" id="PS50103"/>
    </source>
</evidence>
<dbReference type="GO" id="GO:0003723">
    <property type="term" value="F:RNA binding"/>
    <property type="evidence" value="ECO:0007669"/>
    <property type="project" value="TreeGrafter"/>
</dbReference>
<gene>
    <name evidence="8" type="ORF">GBAR_LOCUS3617</name>
</gene>
<dbReference type="PROSITE" id="PS50103">
    <property type="entry name" value="ZF_C3H1"/>
    <property type="match status" value="2"/>
</dbReference>
<feature type="zinc finger region" description="C3H1-type" evidence="5">
    <location>
        <begin position="130"/>
        <end position="157"/>
    </location>
</feature>
<dbReference type="GO" id="GO:0043484">
    <property type="term" value="P:regulation of RNA splicing"/>
    <property type="evidence" value="ECO:0007669"/>
    <property type="project" value="TreeGrafter"/>
</dbReference>
<dbReference type="Proteomes" id="UP001174909">
    <property type="component" value="Unassembled WGS sequence"/>
</dbReference>
<keyword evidence="9" id="KW-1185">Reference proteome</keyword>
<proteinExistence type="predicted"/>
<evidence type="ECO:0000256" key="5">
    <source>
        <dbReference type="PROSITE-ProRule" id="PRU00723"/>
    </source>
</evidence>
<feature type="domain" description="C3H1-type" evidence="7">
    <location>
        <begin position="130"/>
        <end position="157"/>
    </location>
</feature>
<dbReference type="PANTHER" id="PTHR12675:SF6">
    <property type="entry name" value="ZINC FINGER CCCH DOMAIN-CONTAINING PROTEIN 10"/>
    <property type="match status" value="1"/>
</dbReference>
<feature type="compositionally biased region" description="Gly residues" evidence="6">
    <location>
        <begin position="40"/>
        <end position="53"/>
    </location>
</feature>
<keyword evidence="4 5" id="KW-0862">Zinc</keyword>
<evidence type="ECO:0000256" key="4">
    <source>
        <dbReference type="ARBA" id="ARBA00022833"/>
    </source>
</evidence>
<dbReference type="Gene3D" id="3.30.1370.210">
    <property type="match status" value="1"/>
</dbReference>
<organism evidence="8 9">
    <name type="scientific">Geodia barretti</name>
    <name type="common">Barrett's horny sponge</name>
    <dbReference type="NCBI Taxonomy" id="519541"/>
    <lineage>
        <taxon>Eukaryota</taxon>
        <taxon>Metazoa</taxon>
        <taxon>Porifera</taxon>
        <taxon>Demospongiae</taxon>
        <taxon>Heteroscleromorpha</taxon>
        <taxon>Tetractinellida</taxon>
        <taxon>Astrophorina</taxon>
        <taxon>Geodiidae</taxon>
        <taxon>Geodia</taxon>
    </lineage>
</organism>